<dbReference type="EMBL" id="BAAANE010000008">
    <property type="protein sequence ID" value="GAA1650197.1"/>
    <property type="molecule type" value="Genomic_DNA"/>
</dbReference>
<comment type="caution">
    <text evidence="1">The sequence shown here is derived from an EMBL/GenBank/DDBJ whole genome shotgun (WGS) entry which is preliminary data.</text>
</comment>
<sequence>MEPHAEYAAQRKGRNLRGPDGIALVTAGVRHQDRVLAIDHVERRTFTAVALDLVALLNQRVGDRESLQLTSTLGQGDTCMSAADRLQGELKHSLHGFFNAGFFMQLDSELCEDIRDIRAVIVHRPTLRRDSSFTSE</sequence>
<dbReference type="Proteomes" id="UP001501319">
    <property type="component" value="Unassembled WGS sequence"/>
</dbReference>
<name>A0ABN2FL19_9ACTN</name>
<protein>
    <submittedName>
        <fullName evidence="1">Uncharacterized protein</fullName>
    </submittedName>
</protein>
<reference evidence="1 2" key="1">
    <citation type="journal article" date="2019" name="Int. J. Syst. Evol. Microbiol.">
        <title>The Global Catalogue of Microorganisms (GCM) 10K type strain sequencing project: providing services to taxonomists for standard genome sequencing and annotation.</title>
        <authorList>
            <consortium name="The Broad Institute Genomics Platform"/>
            <consortium name="The Broad Institute Genome Sequencing Center for Infectious Disease"/>
            <person name="Wu L."/>
            <person name="Ma J."/>
        </authorList>
    </citation>
    <scope>NUCLEOTIDE SEQUENCE [LARGE SCALE GENOMIC DNA]</scope>
    <source>
        <strain evidence="1 2">JCM 14306</strain>
    </source>
</reference>
<evidence type="ECO:0000313" key="2">
    <source>
        <dbReference type="Proteomes" id="UP001501319"/>
    </source>
</evidence>
<organism evidence="1 2">
    <name type="scientific">Kribbella alba</name>
    <dbReference type="NCBI Taxonomy" id="190197"/>
    <lineage>
        <taxon>Bacteria</taxon>
        <taxon>Bacillati</taxon>
        <taxon>Actinomycetota</taxon>
        <taxon>Actinomycetes</taxon>
        <taxon>Propionibacteriales</taxon>
        <taxon>Kribbellaceae</taxon>
        <taxon>Kribbella</taxon>
    </lineage>
</organism>
<proteinExistence type="predicted"/>
<gene>
    <name evidence="1" type="ORF">GCM10009744_47160</name>
</gene>
<accession>A0ABN2FL19</accession>
<keyword evidence="2" id="KW-1185">Reference proteome</keyword>
<evidence type="ECO:0000313" key="1">
    <source>
        <dbReference type="EMBL" id="GAA1650197.1"/>
    </source>
</evidence>